<dbReference type="Proteomes" id="UP000195442">
    <property type="component" value="Unassembled WGS sequence"/>
</dbReference>
<name>A0A1R4HIN5_9GAMM</name>
<evidence type="ECO:0000313" key="2">
    <source>
        <dbReference type="Proteomes" id="UP000195442"/>
    </source>
</evidence>
<reference evidence="2" key="1">
    <citation type="submission" date="2017-02" db="EMBL/GenBank/DDBJ databases">
        <authorList>
            <person name="Daims H."/>
        </authorList>
    </citation>
    <scope>NUCLEOTIDE SEQUENCE [LARGE SCALE GENOMIC DNA]</scope>
</reference>
<protein>
    <submittedName>
        <fullName evidence="1">Uncharacterized protein</fullName>
    </submittedName>
</protein>
<sequence length="54" mass="6077">MILLNNPHSKKMYAFTSPFEKGGLRGIYLKNLPLCPLGTNPSFSKRGTERLPKN</sequence>
<keyword evidence="2" id="KW-1185">Reference proteome</keyword>
<gene>
    <name evidence="1" type="ORF">CRENPOLYSF2_70011</name>
</gene>
<proteinExistence type="predicted"/>
<dbReference type="AlphaFoldDB" id="A0A1R4HIN5"/>
<evidence type="ECO:0000313" key="1">
    <source>
        <dbReference type="EMBL" id="SJM95740.1"/>
    </source>
</evidence>
<organism evidence="1 2">
    <name type="scientific">Crenothrix polyspora</name>
    <dbReference type="NCBI Taxonomy" id="360316"/>
    <lineage>
        <taxon>Bacteria</taxon>
        <taxon>Pseudomonadati</taxon>
        <taxon>Pseudomonadota</taxon>
        <taxon>Gammaproteobacteria</taxon>
        <taxon>Methylococcales</taxon>
        <taxon>Crenotrichaceae</taxon>
        <taxon>Crenothrix</taxon>
    </lineage>
</organism>
<dbReference type="EMBL" id="FUKJ01000435">
    <property type="protein sequence ID" value="SJM95740.1"/>
    <property type="molecule type" value="Genomic_DNA"/>
</dbReference>
<accession>A0A1R4HIN5</accession>